<keyword evidence="2" id="KW-1185">Reference proteome</keyword>
<dbReference type="GeneID" id="114428437"/>
<reference evidence="3" key="1">
    <citation type="submission" date="2025-08" db="UniProtKB">
        <authorList>
            <consortium name="RefSeq"/>
        </authorList>
    </citation>
    <scope>IDENTIFICATION</scope>
</reference>
<dbReference type="CTD" id="567159"/>
<proteinExistence type="inferred from homology"/>
<dbReference type="GO" id="GO:0051601">
    <property type="term" value="P:exocyst localization"/>
    <property type="evidence" value="ECO:0007669"/>
    <property type="project" value="TreeGrafter"/>
</dbReference>
<comment type="similarity">
    <text evidence="1">Belongs to the SEC6 family.</text>
</comment>
<gene>
    <name evidence="3" type="primary">tnfaip2a</name>
</gene>
<dbReference type="AlphaFoldDB" id="A0A6P7HVL5"/>
<dbReference type="InterPro" id="IPR042532">
    <property type="entry name" value="EXOC3/Sec6_C"/>
</dbReference>
<dbReference type="PANTHER" id="PTHR21292:SF4">
    <property type="entry name" value="TUMOR NECROSIS FACTOR ALPHA-INDUCED PROTEIN 2"/>
    <property type="match status" value="1"/>
</dbReference>
<evidence type="ECO:0000313" key="2">
    <source>
        <dbReference type="Proteomes" id="UP000515145"/>
    </source>
</evidence>
<dbReference type="PANTHER" id="PTHR21292">
    <property type="entry name" value="EXOCYST COMPLEX COMPONENT SEC6-RELATED"/>
    <property type="match status" value="1"/>
</dbReference>
<dbReference type="OrthoDB" id="190098at2759"/>
<dbReference type="Pfam" id="PF06046">
    <property type="entry name" value="Sec6"/>
    <property type="match status" value="1"/>
</dbReference>
<dbReference type="GO" id="GO:0000149">
    <property type="term" value="F:SNARE binding"/>
    <property type="evidence" value="ECO:0007669"/>
    <property type="project" value="TreeGrafter"/>
</dbReference>
<organism evidence="2 3">
    <name type="scientific">Parambassis ranga</name>
    <name type="common">Indian glassy fish</name>
    <dbReference type="NCBI Taxonomy" id="210632"/>
    <lineage>
        <taxon>Eukaryota</taxon>
        <taxon>Metazoa</taxon>
        <taxon>Chordata</taxon>
        <taxon>Craniata</taxon>
        <taxon>Vertebrata</taxon>
        <taxon>Euteleostomi</taxon>
        <taxon>Actinopterygii</taxon>
        <taxon>Neopterygii</taxon>
        <taxon>Teleostei</taxon>
        <taxon>Neoteleostei</taxon>
        <taxon>Acanthomorphata</taxon>
        <taxon>Ovalentaria</taxon>
        <taxon>Ambassidae</taxon>
        <taxon>Parambassis</taxon>
    </lineage>
</organism>
<dbReference type="InParanoid" id="A0A6P7HVL5"/>
<dbReference type="GO" id="GO:0006887">
    <property type="term" value="P:exocytosis"/>
    <property type="evidence" value="ECO:0007669"/>
    <property type="project" value="InterPro"/>
</dbReference>
<protein>
    <submittedName>
        <fullName evidence="3">Tumor necrosis factor alpha-induced protein 2a isoform X1</fullName>
    </submittedName>
</protein>
<dbReference type="GO" id="GO:0000145">
    <property type="term" value="C:exocyst"/>
    <property type="evidence" value="ECO:0007669"/>
    <property type="project" value="InterPro"/>
</dbReference>
<dbReference type="RefSeq" id="XP_028252649.1">
    <property type="nucleotide sequence ID" value="XM_028396848.1"/>
</dbReference>
<name>A0A6P7HVL5_9TELE</name>
<sequence>MWRSFLSRLRPQSNREQQQAVHLVEQLDEVSRQLIIREEELFSQAAPSEEDEDQLQRDLEDLKLQIWAAVHNSFTMSSSSSAAGQFKVLRSAVDAILQQEAQDRRWTDSPQDQVPVWRPQKCLSTHNSLLQNMVESRLTAAVATDDNMAGTDKLSSNVKKQVCRLGRCVKDDLLAVMRTVKNCYPPHMDILNVYARLYHQSFSTQLTELAASRLEVDDCSYLLFWVNQYYPQDLLKHEELDGHIKMDGLGSLLLQDDLNQLEEQFLAHKEDKVKLWLHTALQKEEESWLSGRTPELIDSYCFSPLAVDVIQVMESSLAEFRCAIKDQGKAQRLTCLLETFLCSYERSMTAFLKGSHGNARSVIKAQLVCEQQLRDYITAQTESLSEQQRHHCLHTLSALRDCGYQCLIGPLHAHVKTGLSLLGTEGWVDGSFPVVDSLLDSLNQQLSDLVDLKPACRQSLLSYLHQDVVLQYVKRIMKTRIRSREQQVEGAQQITKDTQKIDSFFTEESQASWLSLVLHSLAEILRLQDPASVQLELVSLARTFPDLSDDHVSALLSIKPSLSATDVSSIRRSLKENRLHDVSANHSPPFFSNLKVKWINNKLNQIRLKL</sequence>
<dbReference type="Proteomes" id="UP000515145">
    <property type="component" value="Chromosome 24"/>
</dbReference>
<dbReference type="Gene3D" id="1.10.357.70">
    <property type="entry name" value="Exocyst complex component Sec6, C-terminal domain"/>
    <property type="match status" value="1"/>
</dbReference>
<dbReference type="InterPro" id="IPR010326">
    <property type="entry name" value="EXOC3/Sec6"/>
</dbReference>
<evidence type="ECO:0000256" key="1">
    <source>
        <dbReference type="ARBA" id="ARBA00009447"/>
    </source>
</evidence>
<accession>A0A6P7HVL5</accession>
<evidence type="ECO:0000313" key="3">
    <source>
        <dbReference type="RefSeq" id="XP_028252649.1"/>
    </source>
</evidence>